<feature type="non-terminal residue" evidence="1">
    <location>
        <position position="139"/>
    </location>
</feature>
<dbReference type="AlphaFoldDB" id="A0A8S3E726"/>
<name>A0A8S3E726_9BILA</name>
<dbReference type="EMBL" id="CAJOBH010223403">
    <property type="protein sequence ID" value="CAF5038181.1"/>
    <property type="molecule type" value="Genomic_DNA"/>
</dbReference>
<dbReference type="SUPFAM" id="SSF52058">
    <property type="entry name" value="L domain-like"/>
    <property type="match status" value="1"/>
</dbReference>
<protein>
    <submittedName>
        <fullName evidence="1">Uncharacterized protein</fullName>
    </submittedName>
</protein>
<comment type="caution">
    <text evidence="1">The sequence shown here is derived from an EMBL/GenBank/DDBJ whole genome shotgun (WGS) entry which is preliminary data.</text>
</comment>
<organism evidence="1 2">
    <name type="scientific">Rotaria magnacalcarata</name>
    <dbReference type="NCBI Taxonomy" id="392030"/>
    <lineage>
        <taxon>Eukaryota</taxon>
        <taxon>Metazoa</taxon>
        <taxon>Spiralia</taxon>
        <taxon>Gnathifera</taxon>
        <taxon>Rotifera</taxon>
        <taxon>Eurotatoria</taxon>
        <taxon>Bdelloidea</taxon>
        <taxon>Philodinida</taxon>
        <taxon>Philodinidae</taxon>
        <taxon>Rotaria</taxon>
    </lineage>
</organism>
<evidence type="ECO:0000313" key="2">
    <source>
        <dbReference type="Proteomes" id="UP000681967"/>
    </source>
</evidence>
<evidence type="ECO:0000313" key="1">
    <source>
        <dbReference type="EMBL" id="CAF5038181.1"/>
    </source>
</evidence>
<accession>A0A8S3E726</accession>
<sequence length="139" mass="15972">MSDKPDDEIVPQPAALLKDSILNSIDDNSQLKYDNESQRLVLLLLGENDLDDIYTCFSKLPNLHTFMLDKNHLQDINKLVDQLRNEVCPYRVIATDSTSSNSTDLSTIVQNRLDEEYERYIATQLGDQFCETRSERSVE</sequence>
<proteinExistence type="predicted"/>
<reference evidence="1" key="1">
    <citation type="submission" date="2021-02" db="EMBL/GenBank/DDBJ databases">
        <authorList>
            <person name="Nowell W R."/>
        </authorList>
    </citation>
    <scope>NUCLEOTIDE SEQUENCE</scope>
</reference>
<gene>
    <name evidence="1" type="ORF">BYL167_LOCUS56632</name>
</gene>
<dbReference type="Proteomes" id="UP000681967">
    <property type="component" value="Unassembled WGS sequence"/>
</dbReference>